<dbReference type="Pfam" id="PF16670">
    <property type="entry name" value="PI-PLC-C1"/>
    <property type="match status" value="1"/>
</dbReference>
<organism evidence="2 3">
    <name type="scientific">Micromonospora cathayae</name>
    <dbReference type="NCBI Taxonomy" id="3028804"/>
    <lineage>
        <taxon>Bacteria</taxon>
        <taxon>Bacillati</taxon>
        <taxon>Actinomycetota</taxon>
        <taxon>Actinomycetes</taxon>
        <taxon>Micromonosporales</taxon>
        <taxon>Micromonosporaceae</taxon>
        <taxon>Micromonospora</taxon>
    </lineage>
</organism>
<reference evidence="2 3" key="1">
    <citation type="submission" date="2023-02" db="EMBL/GenBank/DDBJ databases">
        <authorList>
            <person name="Mo P."/>
        </authorList>
    </citation>
    <scope>NUCLEOTIDE SEQUENCE [LARGE SCALE GENOMIC DNA]</scope>
    <source>
        <strain evidence="2 3">HUAS 3</strain>
    </source>
</reference>
<evidence type="ECO:0000313" key="2">
    <source>
        <dbReference type="EMBL" id="WDZ86913.1"/>
    </source>
</evidence>
<evidence type="ECO:0000313" key="3">
    <source>
        <dbReference type="Proteomes" id="UP001219605"/>
    </source>
</evidence>
<feature type="chain" id="PRO_5045740736" evidence="1">
    <location>
        <begin position="28"/>
        <end position="350"/>
    </location>
</feature>
<sequence length="350" mass="37145">MRPSRPLSVLASLTVAAALLTAGASQAAAGPPRAAAGPDSRVSATTTVGTHNAYEKETYPYLARALDARPGMIELDVWPDIITNQWRVSHSNPLGNNNNCVAATSADQLYTGTRNRNLEHCLDNIRLWLTAHPDAGPLHLKLELKTGFSARTGQGPTQLDAVLAARLGNRVFRPADLRGGHASLDAAARADAWPTRAQLAGKVIVHLIPGTVEEGNPTDTLWTDVEYARHLAALAAAGTLGSAQAFPAVHRAQAGDPRTRYAETALRPWFVIFDGDATAYVTGGIDTAWYHTNHYLLVMTDAQHVPPAVGNTDPAAARARVAELAAKHASVASADWAALPDVVDDVHDRG</sequence>
<protein>
    <submittedName>
        <fullName evidence="2">Phosphatidylinositol-specific phospholipase C domain-containing protein</fullName>
    </submittedName>
</protein>
<keyword evidence="3" id="KW-1185">Reference proteome</keyword>
<dbReference type="RefSeq" id="WP_275033787.1">
    <property type="nucleotide sequence ID" value="NZ_CP118615.1"/>
</dbReference>
<name>A0ABY7ZWT4_9ACTN</name>
<dbReference type="SUPFAM" id="SSF51695">
    <property type="entry name" value="PLC-like phosphodiesterases"/>
    <property type="match status" value="1"/>
</dbReference>
<dbReference type="InterPro" id="IPR032075">
    <property type="entry name" value="PI-PLC-C1"/>
</dbReference>
<proteinExistence type="predicted"/>
<dbReference type="Gene3D" id="3.20.20.190">
    <property type="entry name" value="Phosphatidylinositol (PI) phosphodiesterase"/>
    <property type="match status" value="1"/>
</dbReference>
<dbReference type="Proteomes" id="UP001219605">
    <property type="component" value="Chromosome"/>
</dbReference>
<dbReference type="EMBL" id="CP118615">
    <property type="protein sequence ID" value="WDZ86913.1"/>
    <property type="molecule type" value="Genomic_DNA"/>
</dbReference>
<gene>
    <name evidence="2" type="ORF">PVK37_11195</name>
</gene>
<accession>A0ABY7ZWT4</accession>
<dbReference type="CDD" id="cd08589">
    <property type="entry name" value="PI-PLCc_SaPLC1_like"/>
    <property type="match status" value="1"/>
</dbReference>
<feature type="signal peptide" evidence="1">
    <location>
        <begin position="1"/>
        <end position="27"/>
    </location>
</feature>
<evidence type="ECO:0000256" key="1">
    <source>
        <dbReference type="SAM" id="SignalP"/>
    </source>
</evidence>
<keyword evidence="1" id="KW-0732">Signal</keyword>
<dbReference type="InterPro" id="IPR017946">
    <property type="entry name" value="PLC-like_Pdiesterase_TIM-brl"/>
</dbReference>